<dbReference type="Proteomes" id="UP000436858">
    <property type="component" value="Unassembled WGS sequence"/>
</dbReference>
<reference evidence="9 11" key="1">
    <citation type="submission" date="2018-08" db="EMBL/GenBank/DDBJ databases">
        <title>A genome reference for cultivated species of the human gut microbiota.</title>
        <authorList>
            <person name="Zou Y."/>
            <person name="Xue W."/>
            <person name="Luo G."/>
        </authorList>
    </citation>
    <scope>NUCLEOTIDE SEQUENCE [LARGE SCALE GENOMIC DNA]</scope>
    <source>
        <strain evidence="9 11">AM30-26</strain>
    </source>
</reference>
<evidence type="ECO:0000256" key="3">
    <source>
        <dbReference type="ARBA" id="ARBA00022840"/>
    </source>
</evidence>
<dbReference type="GO" id="GO:0005524">
    <property type="term" value="F:ATP binding"/>
    <property type="evidence" value="ECO:0007669"/>
    <property type="project" value="UniProtKB-KW"/>
</dbReference>
<keyword evidence="1" id="KW-0813">Transport</keyword>
<reference evidence="10" key="3">
    <citation type="submission" date="2021-06" db="EMBL/GenBank/DDBJ databases">
        <title>Interrogation of the integrated mobile genetic elements in gut-associated Bacteroides with a consensus prediction approach.</title>
        <authorList>
            <person name="Campbell D.E."/>
            <person name="Leigh J.R."/>
            <person name="Kim T."/>
            <person name="England W."/>
            <person name="Whitaker R.J."/>
            <person name="Degnan P.H."/>
        </authorList>
    </citation>
    <scope>NUCLEOTIDE SEQUENCE</scope>
    <source>
        <strain evidence="10">VPI-3443</strain>
    </source>
</reference>
<keyword evidence="2" id="KW-0547">Nucleotide-binding</keyword>
<dbReference type="AlphaFoldDB" id="A0A139KVX7"/>
<dbReference type="EMBL" id="QSJP01000019">
    <property type="protein sequence ID" value="RHD84757.1"/>
    <property type="molecule type" value="Genomic_DNA"/>
</dbReference>
<evidence type="ECO:0000256" key="1">
    <source>
        <dbReference type="ARBA" id="ARBA00022448"/>
    </source>
</evidence>
<dbReference type="InterPro" id="IPR003439">
    <property type="entry name" value="ABC_transporter-like_ATP-bd"/>
</dbReference>
<dbReference type="FunFam" id="3.40.50.300:FF:004369">
    <property type="entry name" value="ABC transporter, ATP-binding protein"/>
    <property type="match status" value="1"/>
</dbReference>
<sequence>MHHLLEIDSIIKNFGTRQLLTDVYLKINTGDVIGLFGRNGTGKSVLMQIIFGTMKADRKFIRLDECKVLSAPYQHARTIAFLPQQGYLPKHEKINKLVDCYLDANVVPYFYEDDEVAQSCMERRVSQLSGGERRYLEAKLLLLGNAKFVLLDEPFDYLSFHLVDKLIGLIKKHSEEKGIVIADHNYEKVLEVVNRLVLIREGVLMELTDKRGLVEQGYLLDESYL</sequence>
<dbReference type="EMBL" id="CP083685">
    <property type="protein sequence ID" value="UYU92491.1"/>
    <property type="molecule type" value="Genomic_DNA"/>
</dbReference>
<evidence type="ECO:0000313" key="11">
    <source>
        <dbReference type="Proteomes" id="UP000284785"/>
    </source>
</evidence>
<dbReference type="Proteomes" id="UP000284785">
    <property type="component" value="Unassembled WGS sequence"/>
</dbReference>
<dbReference type="EMBL" id="WCSY01000026">
    <property type="protein sequence ID" value="KAB4307088.1"/>
    <property type="molecule type" value="Genomic_DNA"/>
</dbReference>
<evidence type="ECO:0000313" key="8">
    <source>
        <dbReference type="EMBL" id="MDC2238561.1"/>
    </source>
</evidence>
<evidence type="ECO:0000313" key="7">
    <source>
        <dbReference type="EMBL" id="MCE9239792.1"/>
    </source>
</evidence>
<evidence type="ECO:0000256" key="2">
    <source>
        <dbReference type="ARBA" id="ARBA00022741"/>
    </source>
</evidence>
<dbReference type="SUPFAM" id="SSF52540">
    <property type="entry name" value="P-loop containing nucleoside triphosphate hydrolases"/>
    <property type="match status" value="1"/>
</dbReference>
<accession>C6IRU2</accession>
<evidence type="ECO:0000313" key="5">
    <source>
        <dbReference type="EMBL" id="KAB4307088.1"/>
    </source>
</evidence>
<evidence type="ECO:0000313" key="6">
    <source>
        <dbReference type="EMBL" id="KAB4482592.1"/>
    </source>
</evidence>
<dbReference type="PANTHER" id="PTHR42939">
    <property type="entry name" value="ABC TRANSPORTER ATP-BINDING PROTEIN ALBC-RELATED"/>
    <property type="match status" value="1"/>
</dbReference>
<dbReference type="Proteomes" id="UP001200544">
    <property type="component" value="Unassembled WGS sequence"/>
</dbReference>
<evidence type="ECO:0000313" key="10">
    <source>
        <dbReference type="EMBL" id="UYU92491.1"/>
    </source>
</evidence>
<dbReference type="PANTHER" id="PTHR42939:SF1">
    <property type="entry name" value="ABC TRANSPORTER ATP-BINDING PROTEIN ALBC-RELATED"/>
    <property type="match status" value="1"/>
</dbReference>
<dbReference type="OMA" id="YLPQESM"/>
<gene>
    <name evidence="9" type="ORF">DW780_18695</name>
    <name evidence="6" type="ORF">GAN91_11385</name>
    <name evidence="5" type="ORF">GAO51_22260</name>
    <name evidence="7" type="ORF">K0H07_21875</name>
    <name evidence="10" type="ORF">KQP74_07635</name>
    <name evidence="8" type="ORF">PO127_22720</name>
</gene>
<dbReference type="EMBL" id="WCRY01000009">
    <property type="protein sequence ID" value="KAB4482592.1"/>
    <property type="molecule type" value="Genomic_DNA"/>
</dbReference>
<name>A0A139KVX7_BACT4</name>
<reference evidence="12 13" key="2">
    <citation type="journal article" date="2019" name="Nat. Med.">
        <title>A library of human gut bacterial isolates paired with longitudinal multiomics data enables mechanistic microbiome research.</title>
        <authorList>
            <person name="Poyet M."/>
            <person name="Groussin M."/>
            <person name="Gibbons S.M."/>
            <person name="Avila-Pacheco J."/>
            <person name="Jiang X."/>
            <person name="Kearney S.M."/>
            <person name="Perrotta A.R."/>
            <person name="Berdy B."/>
            <person name="Zhao S."/>
            <person name="Lieberman T.D."/>
            <person name="Swanson P.K."/>
            <person name="Smith M."/>
            <person name="Roesemann S."/>
            <person name="Alexander J.E."/>
            <person name="Rich S.A."/>
            <person name="Livny J."/>
            <person name="Vlamakis H."/>
            <person name="Clish C."/>
            <person name="Bullock K."/>
            <person name="Deik A."/>
            <person name="Scott J."/>
            <person name="Pierce K.A."/>
            <person name="Xavier R.J."/>
            <person name="Alm E.J."/>
        </authorList>
    </citation>
    <scope>NUCLEOTIDE SEQUENCE [LARGE SCALE GENOMIC DNA]</scope>
    <source>
        <strain evidence="6 12">BIOML-A162</strain>
        <strain evidence="5 13">BIOML-A188</strain>
    </source>
</reference>
<dbReference type="Proteomes" id="UP000440614">
    <property type="component" value="Unassembled WGS sequence"/>
</dbReference>
<evidence type="ECO:0000313" key="9">
    <source>
        <dbReference type="EMBL" id="RHD84757.1"/>
    </source>
</evidence>
<dbReference type="PROSITE" id="PS50893">
    <property type="entry name" value="ABC_TRANSPORTER_2"/>
    <property type="match status" value="1"/>
</dbReference>
<protein>
    <submittedName>
        <fullName evidence="9">ATP-binding cassette domain-containing protein</fullName>
    </submittedName>
</protein>
<proteinExistence type="predicted"/>
<dbReference type="EMBL" id="JAHYQA010000016">
    <property type="protein sequence ID" value="MCE9239792.1"/>
    <property type="molecule type" value="Genomic_DNA"/>
</dbReference>
<dbReference type="GO" id="GO:0016887">
    <property type="term" value="F:ATP hydrolysis activity"/>
    <property type="evidence" value="ECO:0007669"/>
    <property type="project" value="InterPro"/>
</dbReference>
<evidence type="ECO:0000313" key="12">
    <source>
        <dbReference type="Proteomes" id="UP000436858"/>
    </source>
</evidence>
<dbReference type="Pfam" id="PF00005">
    <property type="entry name" value="ABC_tran"/>
    <property type="match status" value="1"/>
</dbReference>
<dbReference type="Proteomes" id="UP001162960">
    <property type="component" value="Chromosome"/>
</dbReference>
<keyword evidence="3 9" id="KW-0067">ATP-binding</keyword>
<evidence type="ECO:0000259" key="4">
    <source>
        <dbReference type="PROSITE" id="PS50893"/>
    </source>
</evidence>
<reference evidence="7" key="4">
    <citation type="submission" date="2021-07" db="EMBL/GenBank/DDBJ databases">
        <title>Comparative genomics of Bacteroides fragilis group isolates reveals species-dependent resistance mechanisms and validates clinical tools for resistance prediction.</title>
        <authorList>
            <person name="Wallace M.J."/>
            <person name="Jean S."/>
            <person name="Wallace M.A."/>
            <person name="Carey-Ann B.D."/>
            <person name="Dantas G."/>
        </authorList>
    </citation>
    <scope>NUCLEOTIDE SEQUENCE</scope>
    <source>
        <strain evidence="7">BJH_160</strain>
    </source>
</reference>
<evidence type="ECO:0000313" key="13">
    <source>
        <dbReference type="Proteomes" id="UP000440614"/>
    </source>
</evidence>
<dbReference type="InterPro" id="IPR003593">
    <property type="entry name" value="AAA+_ATPase"/>
</dbReference>
<dbReference type="SMART" id="SM00382">
    <property type="entry name" value="AAA"/>
    <property type="match status" value="1"/>
</dbReference>
<dbReference type="InterPro" id="IPR027417">
    <property type="entry name" value="P-loop_NTPase"/>
</dbReference>
<feature type="domain" description="ABC transporter" evidence="4">
    <location>
        <begin position="5"/>
        <end position="225"/>
    </location>
</feature>
<dbReference type="Proteomes" id="UP001217776">
    <property type="component" value="Unassembled WGS sequence"/>
</dbReference>
<accession>A0A139KVX7</accession>
<dbReference type="RefSeq" id="WP_008763958.1">
    <property type="nucleotide sequence ID" value="NZ_BAABXH010000001.1"/>
</dbReference>
<organism evidence="9 11">
    <name type="scientific">Bacteroides thetaiotaomicron</name>
    <dbReference type="NCBI Taxonomy" id="818"/>
    <lineage>
        <taxon>Bacteria</taxon>
        <taxon>Pseudomonadati</taxon>
        <taxon>Bacteroidota</taxon>
        <taxon>Bacteroidia</taxon>
        <taxon>Bacteroidales</taxon>
        <taxon>Bacteroidaceae</taxon>
        <taxon>Bacteroides</taxon>
    </lineage>
</organism>
<dbReference type="InterPro" id="IPR051782">
    <property type="entry name" value="ABC_Transporter_VariousFunc"/>
</dbReference>
<dbReference type="Gene3D" id="3.40.50.300">
    <property type="entry name" value="P-loop containing nucleotide triphosphate hydrolases"/>
    <property type="match status" value="1"/>
</dbReference>
<dbReference type="EMBL" id="JAQNVG010000053">
    <property type="protein sequence ID" value="MDC2238561.1"/>
    <property type="molecule type" value="Genomic_DNA"/>
</dbReference>
<reference evidence="8" key="5">
    <citation type="submission" date="2022-10" db="EMBL/GenBank/DDBJ databases">
        <title>Human gut microbiome strain richness.</title>
        <authorList>
            <person name="Chen-Liaw A."/>
        </authorList>
    </citation>
    <scope>NUCLEOTIDE SEQUENCE</scope>
    <source>
        <strain evidence="8">1001283st1_A3_1001283B150304_161114</strain>
    </source>
</reference>
<dbReference type="GeneID" id="60923345"/>